<keyword evidence="1" id="KW-0812">Transmembrane</keyword>
<protein>
    <recommendedName>
        <fullName evidence="4">Secreted protein</fullName>
    </recommendedName>
</protein>
<dbReference type="Proteomes" id="UP001595685">
    <property type="component" value="Unassembled WGS sequence"/>
</dbReference>
<dbReference type="EMBL" id="JBHRWW010000001">
    <property type="protein sequence ID" value="MFC3687292.1"/>
    <property type="molecule type" value="Genomic_DNA"/>
</dbReference>
<comment type="caution">
    <text evidence="2">The sequence shown here is derived from an EMBL/GenBank/DDBJ whole genome shotgun (WGS) entry which is preliminary data.</text>
</comment>
<keyword evidence="3" id="KW-1185">Reference proteome</keyword>
<evidence type="ECO:0000256" key="1">
    <source>
        <dbReference type="SAM" id="Phobius"/>
    </source>
</evidence>
<organism evidence="2 3">
    <name type="scientific">Aquipuribacter hungaricus</name>
    <dbReference type="NCBI Taxonomy" id="545624"/>
    <lineage>
        <taxon>Bacteria</taxon>
        <taxon>Bacillati</taxon>
        <taxon>Actinomycetota</taxon>
        <taxon>Actinomycetes</taxon>
        <taxon>Micrococcales</taxon>
        <taxon>Intrasporangiaceae</taxon>
        <taxon>Aquipuribacter</taxon>
    </lineage>
</organism>
<feature type="transmembrane region" description="Helical" evidence="1">
    <location>
        <begin position="48"/>
        <end position="70"/>
    </location>
</feature>
<keyword evidence="1" id="KW-0472">Membrane</keyword>
<dbReference type="RefSeq" id="WP_340288739.1">
    <property type="nucleotide sequence ID" value="NZ_JBBEOI010000003.1"/>
</dbReference>
<evidence type="ECO:0000313" key="2">
    <source>
        <dbReference type="EMBL" id="MFC3687292.1"/>
    </source>
</evidence>
<gene>
    <name evidence="2" type="ORF">ACFOLH_02940</name>
</gene>
<reference evidence="3" key="1">
    <citation type="journal article" date="2019" name="Int. J. Syst. Evol. Microbiol.">
        <title>The Global Catalogue of Microorganisms (GCM) 10K type strain sequencing project: providing services to taxonomists for standard genome sequencing and annotation.</title>
        <authorList>
            <consortium name="The Broad Institute Genomics Platform"/>
            <consortium name="The Broad Institute Genome Sequencing Center for Infectious Disease"/>
            <person name="Wu L."/>
            <person name="Ma J."/>
        </authorList>
    </citation>
    <scope>NUCLEOTIDE SEQUENCE [LARGE SCALE GENOMIC DNA]</scope>
    <source>
        <strain evidence="3">NCAIM B.02333</strain>
    </source>
</reference>
<proteinExistence type="predicted"/>
<keyword evidence="1" id="KW-1133">Transmembrane helix</keyword>
<evidence type="ECO:0000313" key="3">
    <source>
        <dbReference type="Proteomes" id="UP001595685"/>
    </source>
</evidence>
<sequence length="85" mass="8949">MRTTTRTTRTQPGLALAVTATLLLPALLGALSVRTRRMTQMKDDGASIVEWLLITALVVGAAVAIGAIVIGKFTTKANELDLTTP</sequence>
<accession>A0ABV7WE62</accession>
<evidence type="ECO:0008006" key="4">
    <source>
        <dbReference type="Google" id="ProtNLM"/>
    </source>
</evidence>
<name>A0ABV7WE62_9MICO</name>